<evidence type="ECO:0000313" key="13">
    <source>
        <dbReference type="EMBL" id="SDV46680.1"/>
    </source>
</evidence>
<dbReference type="STRING" id="1770053.SAMN05216551_101539"/>
<dbReference type="FunFam" id="3.30.70.270:FF:000001">
    <property type="entry name" value="Diguanylate cyclase domain protein"/>
    <property type="match status" value="1"/>
</dbReference>
<dbReference type="InterPro" id="IPR050469">
    <property type="entry name" value="Diguanylate_Cyclase"/>
</dbReference>
<dbReference type="CDD" id="cd14757">
    <property type="entry name" value="GS_EcDosC-like_GGDEF"/>
    <property type="match status" value="1"/>
</dbReference>
<comment type="catalytic activity">
    <reaction evidence="11">
        <text>2 GTP = 3',3'-c-di-GMP + 2 diphosphate</text>
        <dbReference type="Rhea" id="RHEA:24898"/>
        <dbReference type="ChEBI" id="CHEBI:33019"/>
        <dbReference type="ChEBI" id="CHEBI:37565"/>
        <dbReference type="ChEBI" id="CHEBI:58805"/>
        <dbReference type="EC" id="2.7.7.65"/>
    </reaction>
</comment>
<dbReference type="EMBL" id="FNLO01000001">
    <property type="protein sequence ID" value="SDV46680.1"/>
    <property type="molecule type" value="Genomic_DNA"/>
</dbReference>
<dbReference type="GO" id="GO:1902201">
    <property type="term" value="P:negative regulation of bacterial-type flagellum-dependent cell motility"/>
    <property type="evidence" value="ECO:0007669"/>
    <property type="project" value="TreeGrafter"/>
</dbReference>
<dbReference type="Gene3D" id="3.30.70.270">
    <property type="match status" value="1"/>
</dbReference>
<comment type="cofactor">
    <cofactor evidence="1">
        <name>heme</name>
        <dbReference type="ChEBI" id="CHEBI:30413"/>
    </cofactor>
</comment>
<evidence type="ECO:0000256" key="2">
    <source>
        <dbReference type="ARBA" id="ARBA00012528"/>
    </source>
</evidence>
<keyword evidence="8" id="KW-0460">Magnesium</keyword>
<accession>A0A1H2PK13</accession>
<dbReference type="SUPFAM" id="SSF55073">
    <property type="entry name" value="Nucleotide cyclase"/>
    <property type="match status" value="1"/>
</dbReference>
<dbReference type="Gene3D" id="1.10.490.10">
    <property type="entry name" value="Globins"/>
    <property type="match status" value="1"/>
</dbReference>
<dbReference type="PANTHER" id="PTHR45138">
    <property type="entry name" value="REGULATORY COMPONENTS OF SENSORY TRANSDUCTION SYSTEM"/>
    <property type="match status" value="1"/>
</dbReference>
<feature type="domain" description="GGDEF" evidence="12">
    <location>
        <begin position="410"/>
        <end position="542"/>
    </location>
</feature>
<dbReference type="InterPro" id="IPR012292">
    <property type="entry name" value="Globin/Proto"/>
</dbReference>
<dbReference type="InterPro" id="IPR044398">
    <property type="entry name" value="Globin-sensor_dom"/>
</dbReference>
<dbReference type="CDD" id="cd01949">
    <property type="entry name" value="GGDEF"/>
    <property type="match status" value="1"/>
</dbReference>
<dbReference type="EC" id="2.7.7.65" evidence="2"/>
<evidence type="ECO:0000256" key="4">
    <source>
        <dbReference type="ARBA" id="ARBA00022617"/>
    </source>
</evidence>
<dbReference type="AlphaFoldDB" id="A0A1H2PK13"/>
<evidence type="ECO:0000256" key="9">
    <source>
        <dbReference type="ARBA" id="ARBA00023004"/>
    </source>
</evidence>
<dbReference type="PROSITE" id="PS50887">
    <property type="entry name" value="GGDEF"/>
    <property type="match status" value="1"/>
</dbReference>
<evidence type="ECO:0000256" key="6">
    <source>
        <dbReference type="ARBA" id="ARBA00022723"/>
    </source>
</evidence>
<dbReference type="GO" id="GO:0005886">
    <property type="term" value="C:plasma membrane"/>
    <property type="evidence" value="ECO:0007669"/>
    <property type="project" value="TreeGrafter"/>
</dbReference>
<dbReference type="UniPathway" id="UPA00599"/>
<dbReference type="GO" id="GO:0000166">
    <property type="term" value="F:nucleotide binding"/>
    <property type="evidence" value="ECO:0007669"/>
    <property type="project" value="UniProtKB-KW"/>
</dbReference>
<dbReference type="GO" id="GO:0052621">
    <property type="term" value="F:diguanylate cyclase activity"/>
    <property type="evidence" value="ECO:0007669"/>
    <property type="project" value="UniProtKB-EC"/>
</dbReference>
<dbReference type="InterPro" id="IPR039435">
    <property type="entry name" value="DosC_GS"/>
</dbReference>
<dbReference type="PANTHER" id="PTHR45138:SF9">
    <property type="entry name" value="DIGUANYLATE CYCLASE DGCM-RELATED"/>
    <property type="match status" value="1"/>
</dbReference>
<evidence type="ECO:0000313" key="14">
    <source>
        <dbReference type="Proteomes" id="UP000243719"/>
    </source>
</evidence>
<keyword evidence="4" id="KW-0349">Heme</keyword>
<dbReference type="Pfam" id="PF11563">
    <property type="entry name" value="Protoglobin"/>
    <property type="match status" value="1"/>
</dbReference>
<keyword evidence="7" id="KW-0547">Nucleotide-binding</keyword>
<keyword evidence="6" id="KW-0479">Metal-binding</keyword>
<reference evidence="14" key="1">
    <citation type="submission" date="2016-09" db="EMBL/GenBank/DDBJ databases">
        <authorList>
            <person name="Varghese N."/>
            <person name="Submissions S."/>
        </authorList>
    </citation>
    <scope>NUCLEOTIDE SEQUENCE [LARGE SCALE GENOMIC DNA]</scope>
    <source>
        <strain evidence="14">JS23</strain>
    </source>
</reference>
<keyword evidence="5" id="KW-0808">Transferase</keyword>
<dbReference type="Pfam" id="PF21118">
    <property type="entry name" value="DosC_2nd"/>
    <property type="match status" value="1"/>
</dbReference>
<keyword evidence="14" id="KW-1185">Reference proteome</keyword>
<evidence type="ECO:0000256" key="10">
    <source>
        <dbReference type="ARBA" id="ARBA00029839"/>
    </source>
</evidence>
<name>A0A1H2PK13_9BURK</name>
<keyword evidence="9" id="KW-0408">Iron</keyword>
<dbReference type="GO" id="GO:0020037">
    <property type="term" value="F:heme binding"/>
    <property type="evidence" value="ECO:0007669"/>
    <property type="project" value="InterPro"/>
</dbReference>
<dbReference type="NCBIfam" id="TIGR00254">
    <property type="entry name" value="GGDEF"/>
    <property type="match status" value="1"/>
</dbReference>
<dbReference type="SMART" id="SM00267">
    <property type="entry name" value="GGDEF"/>
    <property type="match status" value="1"/>
</dbReference>
<evidence type="ECO:0000256" key="5">
    <source>
        <dbReference type="ARBA" id="ARBA00022679"/>
    </source>
</evidence>
<evidence type="ECO:0000256" key="11">
    <source>
        <dbReference type="ARBA" id="ARBA00034247"/>
    </source>
</evidence>
<sequence length="542" mass="60081">MILILYKRWPARQSRLDDGDARASANHPTKVVPGRATFPQAVVRWRRLPTLNGRACRGGVRWRRPHSALTPPAPCAAPMPTSQFLSESQAAAEWRELIAQTRPAARAVLAAAADEQLPGLADLFYEHMLADPHASMFISNEQVRDRLHASLQRWLAAVLTAAADDMNGLIALQRMVGDVHARIGIPVNLVARATRRLKRALYDALIARMPPSDDRSSALIYVSQATDIALEVMTASYSRSREQSAKTDEAYRLFSVMQNVGTERERQRAALLDWENAFVYRIAINAQLDELQKMAASDFGLWFHHKGQPAFGDSREAQSVARLIVEIDEAMDAAMAAAAVPQSVEPMAARIALLNLVRDAVGQLKYLLGALFEQIAELETGRDALTHLLNRRFIPTVLRREVVLAAQSRTTFSVLMVDIDHFKAINDQYGHDAGDLALQTVAALLVHNVRGSDYAFRYGGEEFLLVLVETTESQARTIAESLRKRVEQETISSKSGEGIKVTISIGLAMHTGHPDYERTISAADEALYRAKKNGRNRTECAF</sequence>
<dbReference type="InterPro" id="IPR000160">
    <property type="entry name" value="GGDEF_dom"/>
</dbReference>
<evidence type="ECO:0000256" key="7">
    <source>
        <dbReference type="ARBA" id="ARBA00022741"/>
    </source>
</evidence>
<proteinExistence type="predicted"/>
<evidence type="ECO:0000256" key="3">
    <source>
        <dbReference type="ARBA" id="ARBA00015125"/>
    </source>
</evidence>
<gene>
    <name evidence="13" type="ORF">SAMN05216551_101539</name>
</gene>
<evidence type="ECO:0000256" key="1">
    <source>
        <dbReference type="ARBA" id="ARBA00001971"/>
    </source>
</evidence>
<organism evidence="13 14">
    <name type="scientific">Chitinasiproducens palmae</name>
    <dbReference type="NCBI Taxonomy" id="1770053"/>
    <lineage>
        <taxon>Bacteria</taxon>
        <taxon>Pseudomonadati</taxon>
        <taxon>Pseudomonadota</taxon>
        <taxon>Betaproteobacteria</taxon>
        <taxon>Burkholderiales</taxon>
        <taxon>Burkholderiaceae</taxon>
        <taxon>Chitinasiproducens</taxon>
    </lineage>
</organism>
<dbReference type="InterPro" id="IPR048442">
    <property type="entry name" value="DosC_2nd"/>
</dbReference>
<dbReference type="Pfam" id="PF00990">
    <property type="entry name" value="GGDEF"/>
    <property type="match status" value="1"/>
</dbReference>
<dbReference type="GO" id="GO:0043709">
    <property type="term" value="P:cell adhesion involved in single-species biofilm formation"/>
    <property type="evidence" value="ECO:0007669"/>
    <property type="project" value="TreeGrafter"/>
</dbReference>
<evidence type="ECO:0000256" key="8">
    <source>
        <dbReference type="ARBA" id="ARBA00022842"/>
    </source>
</evidence>
<dbReference type="Proteomes" id="UP000243719">
    <property type="component" value="Unassembled WGS sequence"/>
</dbReference>
<dbReference type="InterPro" id="IPR029787">
    <property type="entry name" value="Nucleotide_cyclase"/>
</dbReference>
<dbReference type="SUPFAM" id="SSF46458">
    <property type="entry name" value="Globin-like"/>
    <property type="match status" value="1"/>
</dbReference>
<dbReference type="InterPro" id="IPR009050">
    <property type="entry name" value="Globin-like_sf"/>
</dbReference>
<evidence type="ECO:0000259" key="12">
    <source>
        <dbReference type="PROSITE" id="PS50887"/>
    </source>
</evidence>
<protein>
    <recommendedName>
        <fullName evidence="3">Diguanylate cyclase DosC</fullName>
        <ecNumber evidence="2">2.7.7.65</ecNumber>
    </recommendedName>
    <alternativeName>
        <fullName evidence="10">Direct oxygen-sensing cyclase</fullName>
    </alternativeName>
</protein>
<dbReference type="GO" id="GO:0046872">
    <property type="term" value="F:metal ion binding"/>
    <property type="evidence" value="ECO:0007669"/>
    <property type="project" value="UniProtKB-KW"/>
</dbReference>
<dbReference type="GO" id="GO:0019825">
    <property type="term" value="F:oxygen binding"/>
    <property type="evidence" value="ECO:0007669"/>
    <property type="project" value="InterPro"/>
</dbReference>
<dbReference type="InterPro" id="IPR043128">
    <property type="entry name" value="Rev_trsase/Diguanyl_cyclase"/>
</dbReference>